<name>A0A1J8PRB9_9AGAM</name>
<dbReference type="EMBL" id="LVVM01004957">
    <property type="protein sequence ID" value="OJA11718.1"/>
    <property type="molecule type" value="Genomic_DNA"/>
</dbReference>
<dbReference type="AlphaFoldDB" id="A0A1J8PRB9"/>
<sequence length="29" mass="3233">MVRLNKEASAKIFQENNKVCCAHIKGSNV</sequence>
<gene>
    <name evidence="1" type="ORF">AZE42_02082</name>
</gene>
<proteinExistence type="predicted"/>
<keyword evidence="2" id="KW-1185">Reference proteome</keyword>
<evidence type="ECO:0000313" key="2">
    <source>
        <dbReference type="Proteomes" id="UP000183567"/>
    </source>
</evidence>
<reference evidence="1 2" key="1">
    <citation type="submission" date="2016-03" db="EMBL/GenBank/DDBJ databases">
        <title>Comparative genomics of the ectomycorrhizal sister species Rhizopogon vinicolor and Rhizopogon vesiculosus (Basidiomycota: Boletales) reveals a divergence of the mating type B locus.</title>
        <authorList>
            <person name="Mujic A.B."/>
            <person name="Kuo A."/>
            <person name="Tritt A."/>
            <person name="Lipzen A."/>
            <person name="Chen C."/>
            <person name="Johnson J."/>
            <person name="Sharma A."/>
            <person name="Barry K."/>
            <person name="Grigoriev I.V."/>
            <person name="Spatafora J.W."/>
        </authorList>
    </citation>
    <scope>NUCLEOTIDE SEQUENCE [LARGE SCALE GENOMIC DNA]</scope>
    <source>
        <strain evidence="1 2">AM-OR11-056</strain>
    </source>
</reference>
<organism evidence="1 2">
    <name type="scientific">Rhizopogon vesiculosus</name>
    <dbReference type="NCBI Taxonomy" id="180088"/>
    <lineage>
        <taxon>Eukaryota</taxon>
        <taxon>Fungi</taxon>
        <taxon>Dikarya</taxon>
        <taxon>Basidiomycota</taxon>
        <taxon>Agaricomycotina</taxon>
        <taxon>Agaricomycetes</taxon>
        <taxon>Agaricomycetidae</taxon>
        <taxon>Boletales</taxon>
        <taxon>Suillineae</taxon>
        <taxon>Rhizopogonaceae</taxon>
        <taxon>Rhizopogon</taxon>
    </lineage>
</organism>
<evidence type="ECO:0000313" key="1">
    <source>
        <dbReference type="EMBL" id="OJA11718.1"/>
    </source>
</evidence>
<accession>A0A1J8PRB9</accession>
<dbReference type="Proteomes" id="UP000183567">
    <property type="component" value="Unassembled WGS sequence"/>
</dbReference>
<comment type="caution">
    <text evidence="1">The sequence shown here is derived from an EMBL/GenBank/DDBJ whole genome shotgun (WGS) entry which is preliminary data.</text>
</comment>
<protein>
    <submittedName>
        <fullName evidence="1">Uncharacterized protein</fullName>
    </submittedName>
</protein>